<organism evidence="2 3">
    <name type="scientific">Coptis chinensis</name>
    <dbReference type="NCBI Taxonomy" id="261450"/>
    <lineage>
        <taxon>Eukaryota</taxon>
        <taxon>Viridiplantae</taxon>
        <taxon>Streptophyta</taxon>
        <taxon>Embryophyta</taxon>
        <taxon>Tracheophyta</taxon>
        <taxon>Spermatophyta</taxon>
        <taxon>Magnoliopsida</taxon>
        <taxon>Ranunculales</taxon>
        <taxon>Ranunculaceae</taxon>
        <taxon>Coptidoideae</taxon>
        <taxon>Coptis</taxon>
    </lineage>
</organism>
<evidence type="ECO:0000313" key="2">
    <source>
        <dbReference type="EMBL" id="KAF9601510.1"/>
    </source>
</evidence>
<dbReference type="PANTHER" id="PTHR33698:SF1">
    <property type="entry name" value="NUCLEAR TRANSPORT FACTOR 2 (NTF2) FAMILY PROTEIN"/>
    <property type="match status" value="1"/>
</dbReference>
<dbReference type="EMBL" id="JADFTS010000006">
    <property type="protein sequence ID" value="KAF9601510.1"/>
    <property type="molecule type" value="Genomic_DNA"/>
</dbReference>
<gene>
    <name evidence="2" type="ORF">IFM89_020305</name>
</gene>
<dbReference type="OrthoDB" id="1886670at2759"/>
<reference evidence="2 3" key="1">
    <citation type="submission" date="2020-10" db="EMBL/GenBank/DDBJ databases">
        <title>The Coptis chinensis genome and diversification of protoberbering-type alkaloids.</title>
        <authorList>
            <person name="Wang B."/>
            <person name="Shu S."/>
            <person name="Song C."/>
            <person name="Liu Y."/>
        </authorList>
    </citation>
    <scope>NUCLEOTIDE SEQUENCE [LARGE SCALE GENOMIC DNA]</scope>
    <source>
        <strain evidence="2">HL-2020</strain>
        <tissue evidence="2">Leaf</tissue>
    </source>
</reference>
<evidence type="ECO:0000313" key="3">
    <source>
        <dbReference type="Proteomes" id="UP000631114"/>
    </source>
</evidence>
<name>A0A835LNG8_9MAGN</name>
<sequence length="344" mass="39098">MCPIHQTQTRTTYPSFSWKKENVMHKGCSNKQWLVMAAGSRDDQLQPSRLTASDTIWLLYDCINDKNVKKIKEFISDDCCFEDYSFVKPLQGKKESGKGSKSPSPEAAAFTNAQNKETGWHARAIIESPIKPGAFVLTLLKVVTYLFDEFPGVAEKFLQKPHVILEFLQRIYIIFLQPFIQPALECYIKLGKFVARLLGYMVWHSSRRSHAPRDSLGDFNTSSYGEAGKLTKLKGEEELEERKTEKMGGGGESVASKATLEKDRGCFSCGKLDHWIPNCPWNDSLCKRCDVGRVVRTLQQPYSFGEKFLSCPNPKCRGFQWMKDALKESIEQQTSKNNLVSCYL</sequence>
<dbReference type="Proteomes" id="UP000631114">
    <property type="component" value="Unassembled WGS sequence"/>
</dbReference>
<protein>
    <recommendedName>
        <fullName evidence="4">CCHC-type domain-containing protein</fullName>
    </recommendedName>
</protein>
<feature type="region of interest" description="Disordered" evidence="1">
    <location>
        <begin position="235"/>
        <end position="254"/>
    </location>
</feature>
<dbReference type="AlphaFoldDB" id="A0A835LNG8"/>
<feature type="compositionally biased region" description="Basic and acidic residues" evidence="1">
    <location>
        <begin position="235"/>
        <end position="246"/>
    </location>
</feature>
<keyword evidence="3" id="KW-1185">Reference proteome</keyword>
<accession>A0A835LNG8</accession>
<dbReference type="PANTHER" id="PTHR33698">
    <property type="entry name" value="NUCLEAR TRANSPORT FACTOR 2 (NTF2)-LIKE PROTEIN"/>
    <property type="match status" value="1"/>
</dbReference>
<evidence type="ECO:0000256" key="1">
    <source>
        <dbReference type="SAM" id="MobiDB-lite"/>
    </source>
</evidence>
<comment type="caution">
    <text evidence="2">The sequence shown here is derived from an EMBL/GenBank/DDBJ whole genome shotgun (WGS) entry which is preliminary data.</text>
</comment>
<evidence type="ECO:0008006" key="4">
    <source>
        <dbReference type="Google" id="ProtNLM"/>
    </source>
</evidence>
<proteinExistence type="predicted"/>